<dbReference type="Pfam" id="PF01479">
    <property type="entry name" value="S4"/>
    <property type="match status" value="1"/>
</dbReference>
<proteinExistence type="predicted"/>
<comment type="caution">
    <text evidence="3">The sequence shown here is derived from an EMBL/GenBank/DDBJ whole genome shotgun (WGS) entry which is preliminary data.</text>
</comment>
<dbReference type="Pfam" id="PF17774">
    <property type="entry name" value="YlmH_RBD"/>
    <property type="match status" value="1"/>
</dbReference>
<sequence length="257" mass="28936">MNKDEELFQKRLADLADRALSKGITLYSDFMNLNELNIFHSSTQKFSYISWKTFGGYELAERQMAAFIPDAFSLRSEVEIIENFPIACIQIAPLNQKFADVLNHRDYLGAILNLGIERSKIGDILVMDQSAYLFCCKGMSEFICKELTRIKHTVISCKAVPFSELAYTPKTELIKGTVASIRLDSLLALAFKTSRSSLVSLIETGKIFVNGKLITSNGYALKEGDIISARGYGRFRYVTALSQSKKGRTFVEIEKYI</sequence>
<keyword evidence="4" id="KW-1185">Reference proteome</keyword>
<dbReference type="Proteomes" id="UP000306509">
    <property type="component" value="Unassembled WGS sequence"/>
</dbReference>
<evidence type="ECO:0000313" key="3">
    <source>
        <dbReference type="EMBL" id="TLD02843.1"/>
    </source>
</evidence>
<evidence type="ECO:0000256" key="1">
    <source>
        <dbReference type="PROSITE-ProRule" id="PRU00182"/>
    </source>
</evidence>
<dbReference type="InterPro" id="IPR012677">
    <property type="entry name" value="Nucleotide-bd_a/b_plait_sf"/>
</dbReference>
<dbReference type="PROSITE" id="PS50889">
    <property type="entry name" value="S4"/>
    <property type="match status" value="1"/>
</dbReference>
<dbReference type="CDD" id="cd00165">
    <property type="entry name" value="S4"/>
    <property type="match status" value="1"/>
</dbReference>
<dbReference type="SUPFAM" id="SSF55174">
    <property type="entry name" value="Alpha-L RNA-binding motif"/>
    <property type="match status" value="1"/>
</dbReference>
<dbReference type="RefSeq" id="WP_027294076.1">
    <property type="nucleotide sequence ID" value="NZ_CABMJZ010000062.1"/>
</dbReference>
<dbReference type="InterPro" id="IPR002942">
    <property type="entry name" value="S4_RNA-bd"/>
</dbReference>
<dbReference type="InterPro" id="IPR036986">
    <property type="entry name" value="S4_RNA-bd_sf"/>
</dbReference>
<dbReference type="Gene3D" id="3.10.290.10">
    <property type="entry name" value="RNA-binding S4 domain"/>
    <property type="match status" value="1"/>
</dbReference>
<name>A0A4U8QFC7_9FIRM</name>
<reference evidence="3 4" key="1">
    <citation type="journal article" date="2019" name="Anaerobe">
        <title>Detection of Robinsoniella peoriensis in multiple bone samples of a trauma patient.</title>
        <authorList>
            <person name="Schrottner P."/>
            <person name="Hartwich K."/>
            <person name="Bunk B."/>
            <person name="Schober I."/>
            <person name="Helbig S."/>
            <person name="Rudolph W.W."/>
            <person name="Gunzer F."/>
        </authorList>
    </citation>
    <scope>NUCLEOTIDE SEQUENCE [LARGE SCALE GENOMIC DNA]</scope>
    <source>
        <strain evidence="3 4">DSM 106044</strain>
    </source>
</reference>
<organism evidence="3 4">
    <name type="scientific">Robinsoniella peoriensis</name>
    <dbReference type="NCBI Taxonomy" id="180332"/>
    <lineage>
        <taxon>Bacteria</taxon>
        <taxon>Bacillati</taxon>
        <taxon>Bacillota</taxon>
        <taxon>Clostridia</taxon>
        <taxon>Lachnospirales</taxon>
        <taxon>Lachnospiraceae</taxon>
        <taxon>Robinsoniella</taxon>
    </lineage>
</organism>
<dbReference type="GO" id="GO:0003723">
    <property type="term" value="F:RNA binding"/>
    <property type="evidence" value="ECO:0007669"/>
    <property type="project" value="UniProtKB-KW"/>
</dbReference>
<protein>
    <submittedName>
        <fullName evidence="3">Photosystem II S4 domain protein</fullName>
    </submittedName>
</protein>
<dbReference type="AlphaFoldDB" id="A0A4U8QFC7"/>
<keyword evidence="1" id="KW-0694">RNA-binding</keyword>
<dbReference type="Gene3D" id="3.30.70.330">
    <property type="match status" value="1"/>
</dbReference>
<feature type="domain" description="RNA-binding S4" evidence="2">
    <location>
        <begin position="181"/>
        <end position="246"/>
    </location>
</feature>
<gene>
    <name evidence="3" type="ORF">DSM106044_00342</name>
</gene>
<evidence type="ECO:0000259" key="2">
    <source>
        <dbReference type="SMART" id="SM00363"/>
    </source>
</evidence>
<accession>A0A4U8QFC7</accession>
<dbReference type="EMBL" id="QGQD01000006">
    <property type="protein sequence ID" value="TLD02843.1"/>
    <property type="molecule type" value="Genomic_DNA"/>
</dbReference>
<evidence type="ECO:0000313" key="4">
    <source>
        <dbReference type="Proteomes" id="UP000306509"/>
    </source>
</evidence>
<dbReference type="SMART" id="SM00363">
    <property type="entry name" value="S4"/>
    <property type="match status" value="1"/>
</dbReference>
<dbReference type="Gene3D" id="3.30.1370.160">
    <property type="match status" value="1"/>
</dbReference>
<dbReference type="OrthoDB" id="9812787at2"/>
<dbReference type="STRING" id="180332.GCA_000797495_05523"/>
<dbReference type="InterPro" id="IPR040591">
    <property type="entry name" value="RqcP2_RBD"/>
</dbReference>